<reference evidence="10" key="1">
    <citation type="submission" date="2017-06" db="EMBL/GenBank/DDBJ databases">
        <authorList>
            <person name="Varghese N."/>
            <person name="Submissions S."/>
        </authorList>
    </citation>
    <scope>NUCLEOTIDE SEQUENCE [LARGE SCALE GENOMIC DNA]</scope>
    <source>
        <strain evidence="10">DSM 15668</strain>
    </source>
</reference>
<dbReference type="PROSITE" id="PS50928">
    <property type="entry name" value="ABC_TM1"/>
    <property type="match status" value="1"/>
</dbReference>
<dbReference type="GO" id="GO:0055085">
    <property type="term" value="P:transmembrane transport"/>
    <property type="evidence" value="ECO:0007669"/>
    <property type="project" value="InterPro"/>
</dbReference>
<dbReference type="InterPro" id="IPR000515">
    <property type="entry name" value="MetI-like"/>
</dbReference>
<dbReference type="Proteomes" id="UP000198405">
    <property type="component" value="Unassembled WGS sequence"/>
</dbReference>
<keyword evidence="4 7" id="KW-0812">Transmembrane</keyword>
<evidence type="ECO:0000256" key="7">
    <source>
        <dbReference type="RuleBase" id="RU363032"/>
    </source>
</evidence>
<dbReference type="EMBL" id="FZOB01000002">
    <property type="protein sequence ID" value="SNR66653.1"/>
    <property type="molecule type" value="Genomic_DNA"/>
</dbReference>
<keyword evidence="10" id="KW-1185">Reference proteome</keyword>
<feature type="transmembrane region" description="Helical" evidence="7">
    <location>
        <begin position="70"/>
        <end position="96"/>
    </location>
</feature>
<dbReference type="SUPFAM" id="SSF161098">
    <property type="entry name" value="MetI-like"/>
    <property type="match status" value="1"/>
</dbReference>
<dbReference type="Gene3D" id="1.10.3720.10">
    <property type="entry name" value="MetI-like"/>
    <property type="match status" value="1"/>
</dbReference>
<dbReference type="PANTHER" id="PTHR30193">
    <property type="entry name" value="ABC TRANSPORTER PERMEASE PROTEIN"/>
    <property type="match status" value="1"/>
</dbReference>
<dbReference type="InterPro" id="IPR035906">
    <property type="entry name" value="MetI-like_sf"/>
</dbReference>
<sequence length="296" mass="33476">MNKHSLYRSKITALLFILPTLIILTLFLYYPTIETFKMSMYRVAFLGLSKQFVGLENYRDIFLSAEYRKIFVNTGIFVLISVVVSIVIGLFLAVLANQKLKGKSLFRILLIWPYSLPPAVAGVIFLFLFNEQSGMVNYLLKHLLDISPPWLSKSTLAMGVVITAFVWKMIGYNVVFYLAALQNIPKEIIEAAKVEGASILQTFFKVTLPMLSPITLFLIVTNTIAAFFESFTFIDLITKGGPSDSTTVIIYSIYRDGFEYFKTGLAAAESVILFTCVVVLTLIQMKVSKRMVHYER</sequence>
<name>A0A238Y7M5_9BACT</name>
<keyword evidence="2 7" id="KW-0813">Transport</keyword>
<proteinExistence type="inferred from homology"/>
<evidence type="ECO:0000313" key="10">
    <source>
        <dbReference type="Proteomes" id="UP000198405"/>
    </source>
</evidence>
<evidence type="ECO:0000256" key="5">
    <source>
        <dbReference type="ARBA" id="ARBA00022989"/>
    </source>
</evidence>
<dbReference type="PANTHER" id="PTHR30193:SF37">
    <property type="entry name" value="INNER MEMBRANE ABC TRANSPORTER PERMEASE PROTEIN YCJO"/>
    <property type="match status" value="1"/>
</dbReference>
<dbReference type="RefSeq" id="WP_089322555.1">
    <property type="nucleotide sequence ID" value="NZ_FZOB01000002.1"/>
</dbReference>
<keyword evidence="3" id="KW-1003">Cell membrane</keyword>
<dbReference type="CDD" id="cd06261">
    <property type="entry name" value="TM_PBP2"/>
    <property type="match status" value="1"/>
</dbReference>
<evidence type="ECO:0000256" key="3">
    <source>
        <dbReference type="ARBA" id="ARBA00022475"/>
    </source>
</evidence>
<evidence type="ECO:0000256" key="4">
    <source>
        <dbReference type="ARBA" id="ARBA00022692"/>
    </source>
</evidence>
<dbReference type="Pfam" id="PF00528">
    <property type="entry name" value="BPD_transp_1"/>
    <property type="match status" value="1"/>
</dbReference>
<protein>
    <submittedName>
        <fullName evidence="9">Carbohydrate ABC transporter membrane protein 1, CUT1 family</fullName>
    </submittedName>
</protein>
<evidence type="ECO:0000313" key="9">
    <source>
        <dbReference type="EMBL" id="SNR66653.1"/>
    </source>
</evidence>
<dbReference type="OrthoDB" id="9787541at2"/>
<accession>A0A238Y7M5</accession>
<dbReference type="AlphaFoldDB" id="A0A238Y7M5"/>
<keyword evidence="5 7" id="KW-1133">Transmembrane helix</keyword>
<evidence type="ECO:0000259" key="8">
    <source>
        <dbReference type="PROSITE" id="PS50928"/>
    </source>
</evidence>
<comment type="subcellular location">
    <subcellularLocation>
        <location evidence="1 7">Cell membrane</location>
        <topology evidence="1 7">Multi-pass membrane protein</topology>
    </subcellularLocation>
</comment>
<dbReference type="GO" id="GO:0005886">
    <property type="term" value="C:plasma membrane"/>
    <property type="evidence" value="ECO:0007669"/>
    <property type="project" value="UniProtKB-SubCell"/>
</dbReference>
<feature type="transmembrane region" description="Helical" evidence="7">
    <location>
        <begin position="108"/>
        <end position="129"/>
    </location>
</feature>
<keyword evidence="6 7" id="KW-0472">Membrane</keyword>
<gene>
    <name evidence="9" type="ORF">SAMN06265340_102155</name>
</gene>
<feature type="transmembrane region" description="Helical" evidence="7">
    <location>
        <begin position="156"/>
        <end position="181"/>
    </location>
</feature>
<feature type="transmembrane region" description="Helical" evidence="7">
    <location>
        <begin position="12"/>
        <end position="30"/>
    </location>
</feature>
<evidence type="ECO:0000256" key="1">
    <source>
        <dbReference type="ARBA" id="ARBA00004651"/>
    </source>
</evidence>
<evidence type="ECO:0000256" key="6">
    <source>
        <dbReference type="ARBA" id="ARBA00023136"/>
    </source>
</evidence>
<dbReference type="InterPro" id="IPR051393">
    <property type="entry name" value="ABC_transporter_permease"/>
</dbReference>
<feature type="transmembrane region" description="Helical" evidence="7">
    <location>
        <begin position="264"/>
        <end position="283"/>
    </location>
</feature>
<evidence type="ECO:0000256" key="2">
    <source>
        <dbReference type="ARBA" id="ARBA00022448"/>
    </source>
</evidence>
<comment type="similarity">
    <text evidence="7">Belongs to the binding-protein-dependent transport system permease family.</text>
</comment>
<feature type="domain" description="ABC transmembrane type-1" evidence="8">
    <location>
        <begin position="71"/>
        <end position="284"/>
    </location>
</feature>
<feature type="transmembrane region" description="Helical" evidence="7">
    <location>
        <begin position="202"/>
        <end position="228"/>
    </location>
</feature>
<organism evidence="9 10">
    <name type="scientific">Desulfurobacterium atlanticum</name>
    <dbReference type="NCBI Taxonomy" id="240169"/>
    <lineage>
        <taxon>Bacteria</taxon>
        <taxon>Pseudomonadati</taxon>
        <taxon>Aquificota</taxon>
        <taxon>Aquificia</taxon>
        <taxon>Desulfurobacteriales</taxon>
        <taxon>Desulfurobacteriaceae</taxon>
        <taxon>Desulfurobacterium</taxon>
    </lineage>
</organism>